<dbReference type="Pfam" id="PF06986">
    <property type="entry name" value="F_T4SS_TraN"/>
    <property type="match status" value="1"/>
</dbReference>
<reference evidence="2 3" key="1">
    <citation type="submission" date="2006-10" db="EMBL/GenBank/DDBJ databases">
        <title>Complete sequence of chromosome of Pelobacter propionicus DSM 2379.</title>
        <authorList>
            <consortium name="US DOE Joint Genome Institute"/>
            <person name="Copeland A."/>
            <person name="Lucas S."/>
            <person name="Lapidus A."/>
            <person name="Barry K."/>
            <person name="Detter J.C."/>
            <person name="Glavina del Rio T."/>
            <person name="Hammon N."/>
            <person name="Israni S."/>
            <person name="Dalin E."/>
            <person name="Tice H."/>
            <person name="Pitluck S."/>
            <person name="Saunders E."/>
            <person name="Brettin T."/>
            <person name="Bruce D."/>
            <person name="Han C."/>
            <person name="Tapia R."/>
            <person name="Schmutz J."/>
            <person name="Larimer F."/>
            <person name="Land M."/>
            <person name="Hauser L."/>
            <person name="Kyrpides N."/>
            <person name="Kim E."/>
            <person name="Lovley D."/>
            <person name="Richardson P."/>
        </authorList>
    </citation>
    <scope>NUCLEOTIDE SEQUENCE [LARGE SCALE GENOMIC DNA]</scope>
    <source>
        <strain evidence="3">DSM 2379 / NBRC 103807 / OttBd1</strain>
    </source>
</reference>
<dbReference type="SUPFAM" id="SSF56436">
    <property type="entry name" value="C-type lectin-like"/>
    <property type="match status" value="1"/>
</dbReference>
<organism evidence="2 3">
    <name type="scientific">Pelobacter propionicus (strain DSM 2379 / NBRC 103807 / OttBd1)</name>
    <dbReference type="NCBI Taxonomy" id="338966"/>
    <lineage>
        <taxon>Bacteria</taxon>
        <taxon>Pseudomonadati</taxon>
        <taxon>Thermodesulfobacteriota</taxon>
        <taxon>Desulfuromonadia</taxon>
        <taxon>Desulfuromonadales</taxon>
        <taxon>Desulfuromonadaceae</taxon>
        <taxon>Pelobacter</taxon>
    </lineage>
</organism>
<gene>
    <name evidence="2" type="ordered locus">Ppro_0251</name>
</gene>
<feature type="signal peptide" evidence="1">
    <location>
        <begin position="1"/>
        <end position="27"/>
    </location>
</feature>
<dbReference type="KEGG" id="ppd:Ppro_0251"/>
<dbReference type="eggNOG" id="ENOG502Z9Z1">
    <property type="taxonomic scope" value="Bacteria"/>
</dbReference>
<feature type="chain" id="PRO_5002631846" evidence="1">
    <location>
        <begin position="28"/>
        <end position="613"/>
    </location>
</feature>
<evidence type="ECO:0000313" key="3">
    <source>
        <dbReference type="Proteomes" id="UP000006732"/>
    </source>
</evidence>
<evidence type="ECO:0000313" key="2">
    <source>
        <dbReference type="EMBL" id="ABK97886.1"/>
    </source>
</evidence>
<dbReference type="PROSITE" id="PS51257">
    <property type="entry name" value="PROKAR_LIPOPROTEIN"/>
    <property type="match status" value="1"/>
</dbReference>
<dbReference type="RefSeq" id="WP_011734200.1">
    <property type="nucleotide sequence ID" value="NC_008609.1"/>
</dbReference>
<keyword evidence="3" id="KW-1185">Reference proteome</keyword>
<dbReference type="AlphaFoldDB" id="A1AKL6"/>
<dbReference type="EMBL" id="CP000482">
    <property type="protein sequence ID" value="ABK97886.1"/>
    <property type="molecule type" value="Genomic_DNA"/>
</dbReference>
<protein>
    <submittedName>
        <fullName evidence="2">Uncharacterized protein</fullName>
    </submittedName>
</protein>
<accession>A1AKL6</accession>
<dbReference type="InterPro" id="IPR014121">
    <property type="entry name" value="TraN_Ftype"/>
</dbReference>
<evidence type="ECO:0000256" key="1">
    <source>
        <dbReference type="SAM" id="SignalP"/>
    </source>
</evidence>
<dbReference type="InterPro" id="IPR016187">
    <property type="entry name" value="CTDL_fold"/>
</dbReference>
<proteinExistence type="predicted"/>
<dbReference type="OrthoDB" id="5297981at2"/>
<sequence length="613" mass="65179">MLVRVVCSLCYVTLLLSLSGAHQTALALVSCQDRISANTPHRYIDALALFTEYNGTTYAIAKSAVSGSQSLPDGYFNFEANISREYLTTGTDTASLKRMLALGRFGEARPVRIDSRQTLDFVLKRFGAYLGSADSPQSTYIDAWKEFGLTGFTALAGTGLPFTNWGTGTPYGGQDPQAVVMGRDGIWTSGLDGVRSSQIVQFPGKLDCSYSYIDPTTLPPVSPPATETFGTIICAQDLNNNGYAADPGEVATCVVTPQGQYCPVGSVECNLVNSAYVCPLGSQYVCMEYQGVMRCSSNSCFDQTTTEEEADDIDESMLRDDGDRDALGQCLGQLYVFNGKASRCRPPGMKVGMINDCCESDQVAAEDTGNSILSATQGIQMAYEIGQVAYYGNALLTGAAQISAITTTATGTVASMTVVTAAGTTTTLSGAVATGAYATMASGATGASAIGAGLQAYATALLNPATIAVAVAVMVVMKLLMGGGCDQGDIQTAMQNAAKDCHYVGSYCQKKWPLVGCVQKAKSYCCFNSKMARIIHEQGRPQLLPFQPNGAWGSAKHPNCRGFTPEEFQALDFSRIDLSEYFADVQKDLATKIQGSQQTIMQNIQNRYQAAPK</sequence>
<dbReference type="HOGENOM" id="CLU_403783_0_0_7"/>
<dbReference type="Proteomes" id="UP000006732">
    <property type="component" value="Chromosome"/>
</dbReference>
<dbReference type="STRING" id="338966.Ppro_0251"/>
<keyword evidence="1" id="KW-0732">Signal</keyword>
<name>A1AKL6_PELPD</name>